<dbReference type="PANTHER" id="PTHR43008">
    <property type="entry name" value="BENZIL REDUCTASE"/>
    <property type="match status" value="1"/>
</dbReference>
<dbReference type="PANTHER" id="PTHR43008:SF14">
    <property type="entry name" value="DEHYDROGENASE ARBD, PUTATIVE-RELATED"/>
    <property type="match status" value="1"/>
</dbReference>
<dbReference type="SUPFAM" id="SSF51735">
    <property type="entry name" value="NAD(P)-binding Rossmann-fold domains"/>
    <property type="match status" value="1"/>
</dbReference>
<name>A0AAN9V0X8_9PEZI</name>
<dbReference type="InterPro" id="IPR002347">
    <property type="entry name" value="SDR_fam"/>
</dbReference>
<comment type="caution">
    <text evidence="4">The sequence shown here is derived from an EMBL/GenBank/DDBJ whole genome shotgun (WGS) entry which is preliminary data.</text>
</comment>
<dbReference type="Proteomes" id="UP001320420">
    <property type="component" value="Unassembled WGS sequence"/>
</dbReference>
<dbReference type="FunFam" id="3.40.50.720:FF:000090">
    <property type="entry name" value="NADP-dependent mannitol dehydrogenase"/>
    <property type="match status" value="1"/>
</dbReference>
<evidence type="ECO:0000313" key="5">
    <source>
        <dbReference type="Proteomes" id="UP001320420"/>
    </source>
</evidence>
<keyword evidence="3" id="KW-0560">Oxidoreductase</keyword>
<proteinExistence type="inferred from homology"/>
<protein>
    <recommendedName>
        <fullName evidence="6">D-arabinitol dehydrogenase</fullName>
    </recommendedName>
</protein>
<dbReference type="InterPro" id="IPR020904">
    <property type="entry name" value="Sc_DH/Rdtase_CS"/>
</dbReference>
<keyword evidence="5" id="KW-1185">Reference proteome</keyword>
<dbReference type="GO" id="GO:0019594">
    <property type="term" value="P:mannitol metabolic process"/>
    <property type="evidence" value="ECO:0007669"/>
    <property type="project" value="UniProtKB-ARBA"/>
</dbReference>
<dbReference type="PRINTS" id="PR00080">
    <property type="entry name" value="SDRFAMILY"/>
</dbReference>
<evidence type="ECO:0000256" key="3">
    <source>
        <dbReference type="ARBA" id="ARBA00023002"/>
    </source>
</evidence>
<dbReference type="PROSITE" id="PS00061">
    <property type="entry name" value="ADH_SHORT"/>
    <property type="match status" value="1"/>
</dbReference>
<evidence type="ECO:0000256" key="2">
    <source>
        <dbReference type="ARBA" id="ARBA00022857"/>
    </source>
</evidence>
<accession>A0AAN9V0X8</accession>
<reference evidence="4 5" key="1">
    <citation type="submission" date="2024-02" db="EMBL/GenBank/DDBJ databases">
        <title>De novo assembly and annotation of 12 fungi associated with fruit tree decline syndrome in Ontario, Canada.</title>
        <authorList>
            <person name="Sulman M."/>
            <person name="Ellouze W."/>
            <person name="Ilyukhin E."/>
        </authorList>
    </citation>
    <scope>NUCLEOTIDE SEQUENCE [LARGE SCALE GENOMIC DNA]</scope>
    <source>
        <strain evidence="4 5">M11/M66-122</strain>
    </source>
</reference>
<dbReference type="AlphaFoldDB" id="A0AAN9V0X8"/>
<dbReference type="Pfam" id="PF13561">
    <property type="entry name" value="adh_short_C2"/>
    <property type="match status" value="1"/>
</dbReference>
<dbReference type="GO" id="GO:0050664">
    <property type="term" value="F:oxidoreductase activity, acting on NAD(P)H, oxygen as acceptor"/>
    <property type="evidence" value="ECO:0007669"/>
    <property type="project" value="TreeGrafter"/>
</dbReference>
<keyword evidence="2" id="KW-0521">NADP</keyword>
<gene>
    <name evidence="4" type="ORF">SLS62_001383</name>
</gene>
<dbReference type="GO" id="GO:0050085">
    <property type="term" value="F:mannitol 2-dehydrogenase (NADP+) activity"/>
    <property type="evidence" value="ECO:0007669"/>
    <property type="project" value="UniProtKB-ARBA"/>
</dbReference>
<evidence type="ECO:0000313" key="4">
    <source>
        <dbReference type="EMBL" id="KAK7756547.1"/>
    </source>
</evidence>
<organism evidence="4 5">
    <name type="scientific">Diatrype stigma</name>
    <dbReference type="NCBI Taxonomy" id="117547"/>
    <lineage>
        <taxon>Eukaryota</taxon>
        <taxon>Fungi</taxon>
        <taxon>Dikarya</taxon>
        <taxon>Ascomycota</taxon>
        <taxon>Pezizomycotina</taxon>
        <taxon>Sordariomycetes</taxon>
        <taxon>Xylariomycetidae</taxon>
        <taxon>Xylariales</taxon>
        <taxon>Diatrypaceae</taxon>
        <taxon>Diatrype</taxon>
    </lineage>
</organism>
<evidence type="ECO:0000256" key="1">
    <source>
        <dbReference type="ARBA" id="ARBA00006484"/>
    </source>
</evidence>
<dbReference type="Gene3D" id="3.40.50.720">
    <property type="entry name" value="NAD(P)-binding Rossmann-like Domain"/>
    <property type="match status" value="1"/>
</dbReference>
<sequence length="349" mass="37374">MLSRTLFRTATATRALSAAALRPATAACFHTSRSFLEPPKGGSPTPGGFARTDESITVEYPEEDELPPSAPVQGRGGQHMKRTLASFSLEGRVGIVTGGARGLGLVMGQGMVISGANLAIVDMNKEEAEKQAIELVNVFRRENPGSVRVPKVTAHYADVSDPESVQACIDDVLKEHGKIDHLVTSAGFTENFQAIDYPIDRMRKLWGVNVDGTYLFATSVAKHLMNRNAPGSMVLIGSMSGAIVNTPQPQTPYNAAKAAVRHMAASLAVEWAHAGIRVNCISPGYMLTALTEKILDDNPELKRQWISLIPQGKMGQPVDLMGPVTFLLSDAAQYVTGADLRVDGGYTVT</sequence>
<dbReference type="PRINTS" id="PR00081">
    <property type="entry name" value="GDHRDH"/>
</dbReference>
<dbReference type="InterPro" id="IPR036291">
    <property type="entry name" value="NAD(P)-bd_dom_sf"/>
</dbReference>
<dbReference type="EMBL" id="JAKJXP020000006">
    <property type="protein sequence ID" value="KAK7756547.1"/>
    <property type="molecule type" value="Genomic_DNA"/>
</dbReference>
<comment type="similarity">
    <text evidence="1">Belongs to the short-chain dehydrogenases/reductases (SDR) family.</text>
</comment>
<evidence type="ECO:0008006" key="6">
    <source>
        <dbReference type="Google" id="ProtNLM"/>
    </source>
</evidence>